<dbReference type="KEGG" id="abut:Ami103574_14035"/>
<dbReference type="PANTHER" id="PTHR10374">
    <property type="entry name" value="LACTOYLGLUTATHIONE LYASE GLYOXALASE I"/>
    <property type="match status" value="1"/>
</dbReference>
<evidence type="ECO:0000313" key="3">
    <source>
        <dbReference type="Proteomes" id="UP000466848"/>
    </source>
</evidence>
<sequence>MKFKAYHSCITVLNLDKSLKFYEEALGLKVIRTIEAPDGSFSIVFLGAQEGQGTQEPMLLELTWYRDRKEPYNLGDNESHIGFQVDDYEAAYSKHKEMGIICFENQDLGIYFIADPDGYWMEVVPTR</sequence>
<evidence type="ECO:0000259" key="1">
    <source>
        <dbReference type="PROSITE" id="PS51819"/>
    </source>
</evidence>
<dbReference type="EMBL" id="CP048649">
    <property type="protein sequence ID" value="QIB70342.1"/>
    <property type="molecule type" value="Genomic_DNA"/>
</dbReference>
<dbReference type="InterPro" id="IPR029068">
    <property type="entry name" value="Glyas_Bleomycin-R_OHBP_Dase"/>
</dbReference>
<dbReference type="AlphaFoldDB" id="A0A858BY20"/>
<dbReference type="Gene3D" id="3.10.180.10">
    <property type="entry name" value="2,3-Dihydroxybiphenyl 1,2-Dioxygenase, domain 1"/>
    <property type="match status" value="1"/>
</dbReference>
<dbReference type="Pfam" id="PF00903">
    <property type="entry name" value="Glyoxalase"/>
    <property type="match status" value="1"/>
</dbReference>
<dbReference type="InterPro" id="IPR004360">
    <property type="entry name" value="Glyas_Fos-R_dOase_dom"/>
</dbReference>
<name>A0A858BY20_9FIRM</name>
<protein>
    <submittedName>
        <fullName evidence="2">Lactoylglutathione lyase</fullName>
    </submittedName>
</protein>
<dbReference type="PANTHER" id="PTHR10374:SF19">
    <property type="entry name" value="LYASE (GLO1), PUTATIVE (AFU_ORTHOLOGUE AFUA_2G13550)-RELATED"/>
    <property type="match status" value="1"/>
</dbReference>
<reference evidence="2 3" key="1">
    <citation type="submission" date="2020-02" db="EMBL/GenBank/DDBJ databases">
        <authorList>
            <person name="Kim Y.B."/>
            <person name="Roh S.W."/>
        </authorList>
    </citation>
    <scope>NUCLEOTIDE SEQUENCE [LARGE SCALE GENOMIC DNA]</scope>
    <source>
        <strain evidence="2 3">DSM 103574</strain>
    </source>
</reference>
<dbReference type="InterPro" id="IPR037523">
    <property type="entry name" value="VOC_core"/>
</dbReference>
<keyword evidence="3" id="KW-1185">Reference proteome</keyword>
<gene>
    <name evidence="2" type="ORF">Ami103574_14035</name>
</gene>
<proteinExistence type="predicted"/>
<feature type="domain" description="VOC" evidence="1">
    <location>
        <begin position="4"/>
        <end position="126"/>
    </location>
</feature>
<keyword evidence="2" id="KW-0456">Lyase</keyword>
<dbReference type="RefSeq" id="WP_163067580.1">
    <property type="nucleotide sequence ID" value="NZ_CP048649.1"/>
</dbReference>
<evidence type="ECO:0000313" key="2">
    <source>
        <dbReference type="EMBL" id="QIB70342.1"/>
    </source>
</evidence>
<dbReference type="Proteomes" id="UP000466848">
    <property type="component" value="Chromosome"/>
</dbReference>
<dbReference type="PROSITE" id="PS51819">
    <property type="entry name" value="VOC"/>
    <property type="match status" value="1"/>
</dbReference>
<accession>A0A858BY20</accession>
<organism evidence="2 3">
    <name type="scientific">Aminipila butyrica</name>
    <dbReference type="NCBI Taxonomy" id="433296"/>
    <lineage>
        <taxon>Bacteria</taxon>
        <taxon>Bacillati</taxon>
        <taxon>Bacillota</taxon>
        <taxon>Clostridia</taxon>
        <taxon>Peptostreptococcales</taxon>
        <taxon>Anaerovoracaceae</taxon>
        <taxon>Aminipila</taxon>
    </lineage>
</organism>
<dbReference type="SUPFAM" id="SSF54593">
    <property type="entry name" value="Glyoxalase/Bleomycin resistance protein/Dihydroxybiphenyl dioxygenase"/>
    <property type="match status" value="1"/>
</dbReference>
<dbReference type="GO" id="GO:0016829">
    <property type="term" value="F:lyase activity"/>
    <property type="evidence" value="ECO:0007669"/>
    <property type="project" value="UniProtKB-KW"/>
</dbReference>